<keyword evidence="4" id="KW-1185">Reference proteome</keyword>
<dbReference type="GO" id="GO:0004197">
    <property type="term" value="F:cysteine-type endopeptidase activity"/>
    <property type="evidence" value="ECO:0007669"/>
    <property type="project" value="TreeGrafter"/>
</dbReference>
<dbReference type="Proteomes" id="UP000265618">
    <property type="component" value="Unassembled WGS sequence"/>
</dbReference>
<dbReference type="GO" id="GO:0005773">
    <property type="term" value="C:vacuole"/>
    <property type="evidence" value="ECO:0007669"/>
    <property type="project" value="GOC"/>
</dbReference>
<dbReference type="Gene3D" id="3.40.50.1460">
    <property type="match status" value="1"/>
</dbReference>
<dbReference type="InterPro" id="IPR046427">
    <property type="entry name" value="Legumain_prodom_sf"/>
</dbReference>
<dbReference type="Pfam" id="PF01650">
    <property type="entry name" value="Peptidase_C13"/>
    <property type="match status" value="1"/>
</dbReference>
<dbReference type="Gene3D" id="1.10.132.130">
    <property type="match status" value="1"/>
</dbReference>
<gene>
    <name evidence="3" type="ORF">KIPB_000111</name>
</gene>
<dbReference type="GO" id="GO:0051603">
    <property type="term" value="P:proteolysis involved in protein catabolic process"/>
    <property type="evidence" value="ECO:0007669"/>
    <property type="project" value="TreeGrafter"/>
</dbReference>
<accession>A0A9K3CNH9</accession>
<organism evidence="3 4">
    <name type="scientific">Kipferlia bialata</name>
    <dbReference type="NCBI Taxonomy" id="797122"/>
    <lineage>
        <taxon>Eukaryota</taxon>
        <taxon>Metamonada</taxon>
        <taxon>Carpediemonas-like organisms</taxon>
        <taxon>Kipferlia</taxon>
    </lineage>
</organism>
<proteinExistence type="inferred from homology"/>
<dbReference type="GO" id="GO:0006624">
    <property type="term" value="P:vacuolar protein processing"/>
    <property type="evidence" value="ECO:0007669"/>
    <property type="project" value="TreeGrafter"/>
</dbReference>
<dbReference type="PRINTS" id="PR00776">
    <property type="entry name" value="HEMOGLOBNASE"/>
</dbReference>
<evidence type="ECO:0000313" key="4">
    <source>
        <dbReference type="Proteomes" id="UP000265618"/>
    </source>
</evidence>
<sequence>MLNAVWTETGASMQVYPRVVDSDCAMQHFLMGTHREGVFSKGWTNYRHQADVYHAYQTLVGYGHVHPSNIIVMAYDDIAYDTHNAQPGYVRNVPDGPNVYDGLSIDYCGTDVTKDTFLSVLRGEVPITTNGSGRTLASGPSDDVFIFLDDHGGVGYVLFPHASFLFAHEMMGAIQHMHDTDMYRRMVFYLESCHSGSMFQDLLPSDIGVYATTAALPGEDSYSIYYDHTLQTYLADEYSIAWVTGVESPSAPCTTLSDQYASVTDIVTDSHVQQYGDVDGMADLPIFQFMGNYTSTETVPAYCDMYNTDMSHTVQAIDSLYRTPNSFVDLFIPMRCMLDRETEAEREVCRGEYVGEMADRHRWDAIHTQLESDCANEVDADTQPSPLTPSQWGVYQQVVEGMAAECGELSYYAVSLSTIMHGLVGRGCTSETMMQSLRQSCS</sequence>
<comment type="caution">
    <text evidence="3">The sequence shown here is derived from an EMBL/GenBank/DDBJ whole genome shotgun (WGS) entry which is preliminary data.</text>
</comment>
<dbReference type="InterPro" id="IPR001096">
    <property type="entry name" value="Peptidase_C13"/>
</dbReference>
<protein>
    <submittedName>
        <fullName evidence="3">Peptidase C13, legumain</fullName>
    </submittedName>
</protein>
<evidence type="ECO:0000313" key="3">
    <source>
        <dbReference type="EMBL" id="GIQ79463.1"/>
    </source>
</evidence>
<evidence type="ECO:0000256" key="2">
    <source>
        <dbReference type="PIRSR" id="PIRSR019663-1"/>
    </source>
</evidence>
<dbReference type="OrthoDB" id="192611at2759"/>
<dbReference type="PANTHER" id="PTHR12000:SF42">
    <property type="entry name" value="LEGUMAIN"/>
    <property type="match status" value="1"/>
</dbReference>
<feature type="active site" description="Nucleophile" evidence="2">
    <location>
        <position position="193"/>
    </location>
</feature>
<dbReference type="PANTHER" id="PTHR12000">
    <property type="entry name" value="HEMOGLOBINASE FAMILY MEMBER"/>
    <property type="match status" value="1"/>
</dbReference>
<name>A0A9K3CNH9_9EUKA</name>
<evidence type="ECO:0000256" key="1">
    <source>
        <dbReference type="ARBA" id="ARBA00009941"/>
    </source>
</evidence>
<reference evidence="3 4" key="1">
    <citation type="journal article" date="2018" name="PLoS ONE">
        <title>The draft genome of Kipferlia bialata reveals reductive genome evolution in fornicate parasites.</title>
        <authorList>
            <person name="Tanifuji G."/>
            <person name="Takabayashi S."/>
            <person name="Kume K."/>
            <person name="Takagi M."/>
            <person name="Nakayama T."/>
            <person name="Kamikawa R."/>
            <person name="Inagaki Y."/>
            <person name="Hashimoto T."/>
        </authorList>
    </citation>
    <scope>NUCLEOTIDE SEQUENCE [LARGE SCALE GENOMIC DNA]</scope>
    <source>
        <strain evidence="3">NY0173</strain>
    </source>
</reference>
<comment type="similarity">
    <text evidence="1">Belongs to the peptidase C13 family.</text>
</comment>
<dbReference type="AlphaFoldDB" id="A0A9K3CNH9"/>
<dbReference type="PIRSF" id="PIRSF019663">
    <property type="entry name" value="Legumain"/>
    <property type="match status" value="1"/>
</dbReference>
<dbReference type="EMBL" id="BDIP01000010">
    <property type="protein sequence ID" value="GIQ79463.1"/>
    <property type="molecule type" value="Genomic_DNA"/>
</dbReference>
<feature type="active site" evidence="2">
    <location>
        <position position="151"/>
    </location>
</feature>